<keyword evidence="17" id="KW-1185">Reference proteome</keyword>
<dbReference type="PRINTS" id="PR00958">
    <property type="entry name" value="HOMSERKINASE"/>
</dbReference>
<evidence type="ECO:0000256" key="6">
    <source>
        <dbReference type="ARBA" id="ARBA00022679"/>
    </source>
</evidence>
<evidence type="ECO:0000256" key="10">
    <source>
        <dbReference type="ARBA" id="ARBA00022840"/>
    </source>
</evidence>
<comment type="pathway">
    <text evidence="1 13">Amino-acid biosynthesis; L-threonine biosynthesis; L-threonine from L-aspartate: step 4/5.</text>
</comment>
<feature type="binding site" evidence="13">
    <location>
        <begin position="93"/>
        <end position="103"/>
    </location>
    <ligand>
        <name>ATP</name>
        <dbReference type="ChEBI" id="CHEBI:30616"/>
    </ligand>
</feature>
<evidence type="ECO:0000256" key="4">
    <source>
        <dbReference type="ARBA" id="ARBA00017858"/>
    </source>
</evidence>
<keyword evidence="8 13" id="KW-0547">Nucleotide-binding</keyword>
<dbReference type="InterPro" id="IPR006203">
    <property type="entry name" value="GHMP_knse_ATP-bd_CS"/>
</dbReference>
<dbReference type="SUPFAM" id="SSF54211">
    <property type="entry name" value="Ribosomal protein S5 domain 2-like"/>
    <property type="match status" value="1"/>
</dbReference>
<dbReference type="SUPFAM" id="SSF55060">
    <property type="entry name" value="GHMP Kinase, C-terminal domain"/>
    <property type="match status" value="1"/>
</dbReference>
<evidence type="ECO:0000259" key="14">
    <source>
        <dbReference type="Pfam" id="PF00288"/>
    </source>
</evidence>
<keyword evidence="5 13" id="KW-0028">Amino-acid biosynthesis</keyword>
<organism evidence="16 17">
    <name type="scientific">Selenomonas timonae</name>
    <dbReference type="NCBI Taxonomy" id="2754044"/>
    <lineage>
        <taxon>Bacteria</taxon>
        <taxon>Bacillati</taxon>
        <taxon>Bacillota</taxon>
        <taxon>Negativicutes</taxon>
        <taxon>Selenomonadales</taxon>
        <taxon>Selenomonadaceae</taxon>
        <taxon>Selenomonas</taxon>
    </lineage>
</organism>
<dbReference type="InterPro" id="IPR036554">
    <property type="entry name" value="GHMP_kinase_C_sf"/>
</dbReference>
<evidence type="ECO:0000256" key="7">
    <source>
        <dbReference type="ARBA" id="ARBA00022697"/>
    </source>
</evidence>
<evidence type="ECO:0000256" key="13">
    <source>
        <dbReference type="HAMAP-Rule" id="MF_00384"/>
    </source>
</evidence>
<dbReference type="GO" id="GO:0009088">
    <property type="term" value="P:threonine biosynthetic process"/>
    <property type="evidence" value="ECO:0007669"/>
    <property type="project" value="UniProtKB-UniRule"/>
</dbReference>
<protein>
    <recommendedName>
        <fullName evidence="4 13">Homoserine kinase</fullName>
        <shortName evidence="13">HK</shortName>
        <shortName evidence="13">HSK</shortName>
        <ecNumber evidence="3 13">2.7.1.39</ecNumber>
    </recommendedName>
</protein>
<gene>
    <name evidence="13" type="primary">thrB</name>
    <name evidence="16" type="ORF">H1B31_09510</name>
</gene>
<dbReference type="PROSITE" id="PS00627">
    <property type="entry name" value="GHMP_KINASES_ATP"/>
    <property type="match status" value="1"/>
</dbReference>
<keyword evidence="9 13" id="KW-0418">Kinase</keyword>
<name>A0A7G7VIY9_9FIRM</name>
<dbReference type="InterPro" id="IPR013750">
    <property type="entry name" value="GHMP_kinase_C_dom"/>
</dbReference>
<dbReference type="InterPro" id="IPR020568">
    <property type="entry name" value="Ribosomal_Su5_D2-typ_SF"/>
</dbReference>
<keyword evidence="7 13" id="KW-0791">Threonine biosynthesis</keyword>
<dbReference type="GO" id="GO:0005737">
    <property type="term" value="C:cytoplasm"/>
    <property type="evidence" value="ECO:0007669"/>
    <property type="project" value="UniProtKB-SubCell"/>
</dbReference>
<comment type="subcellular location">
    <subcellularLocation>
        <location evidence="13">Cytoplasm</location>
    </subcellularLocation>
</comment>
<evidence type="ECO:0000256" key="5">
    <source>
        <dbReference type="ARBA" id="ARBA00022605"/>
    </source>
</evidence>
<keyword evidence="6 13" id="KW-0808">Transferase</keyword>
<comment type="function">
    <text evidence="12 13">Catalyzes the ATP-dependent phosphorylation of L-homoserine to L-homoserine phosphate.</text>
</comment>
<accession>A0A7G7VIY9</accession>
<dbReference type="UniPathway" id="UPA00050">
    <property type="reaction ID" value="UER00064"/>
</dbReference>
<keyword evidence="13" id="KW-0963">Cytoplasm</keyword>
<evidence type="ECO:0000256" key="12">
    <source>
        <dbReference type="ARBA" id="ARBA00049954"/>
    </source>
</evidence>
<dbReference type="GO" id="GO:0004413">
    <property type="term" value="F:homoserine kinase activity"/>
    <property type="evidence" value="ECO:0007669"/>
    <property type="project" value="UniProtKB-UniRule"/>
</dbReference>
<dbReference type="EMBL" id="CP060204">
    <property type="protein sequence ID" value="QNH54082.1"/>
    <property type="molecule type" value="Genomic_DNA"/>
</dbReference>
<sequence>MNERSVRVRVPATSANLGPGFDALGVACTLYNEMTLTLTHEKGLHISARGEGAAYIPGDERNIVWKSIQYLLQRADRAEEFQGAKIRMNNRIPLSRGLGSSATAIVAGLTAANAIVGSPFSRDDLLQLATDIEGHPDNVAPAIFGGFTVNTVTNGHVECFSFLPRIFMRFVVMVPDFYLSTKSAREVLPSEVPMKDAVFNVSHAAMMVAALARGSEKHLGNAFEDALHQNYRASLIPGMFDVFAAAKKAGAYGAVLSGAGPCLIAFAPEHRKCTEEVAAAMQEAFLAHDVKARPLHLRLDTKGARVLHRKESSVKKK</sequence>
<dbReference type="InterPro" id="IPR014721">
    <property type="entry name" value="Ribsml_uS5_D2-typ_fold_subgr"/>
</dbReference>
<reference evidence="16 17" key="1">
    <citation type="submission" date="2020-07" db="EMBL/GenBank/DDBJ databases">
        <title>Complete genome and description of Selenomonas timonensis sp. nov., a new bacterium isolated from a gingivitis subject.</title>
        <authorList>
            <person name="Antezack A."/>
        </authorList>
    </citation>
    <scope>NUCLEOTIDE SEQUENCE [LARGE SCALE GENOMIC DNA]</scope>
    <source>
        <strain evidence="16 17">Marseille-Q3039</strain>
    </source>
</reference>
<dbReference type="Gene3D" id="3.30.70.890">
    <property type="entry name" value="GHMP kinase, C-terminal domain"/>
    <property type="match status" value="1"/>
</dbReference>
<evidence type="ECO:0000256" key="11">
    <source>
        <dbReference type="ARBA" id="ARBA00049375"/>
    </source>
</evidence>
<dbReference type="NCBIfam" id="NF002288">
    <property type="entry name" value="PRK01212.1-4"/>
    <property type="match status" value="1"/>
</dbReference>
<dbReference type="InterPro" id="IPR000870">
    <property type="entry name" value="Homoserine_kinase"/>
</dbReference>
<feature type="domain" description="GHMP kinase C-terminal" evidence="15">
    <location>
        <begin position="207"/>
        <end position="282"/>
    </location>
</feature>
<dbReference type="Proteomes" id="UP000515480">
    <property type="component" value="Chromosome"/>
</dbReference>
<evidence type="ECO:0000256" key="8">
    <source>
        <dbReference type="ARBA" id="ARBA00022741"/>
    </source>
</evidence>
<feature type="domain" description="GHMP kinase N-terminal" evidence="14">
    <location>
        <begin position="62"/>
        <end position="146"/>
    </location>
</feature>
<dbReference type="EC" id="2.7.1.39" evidence="3 13"/>
<dbReference type="PIRSF" id="PIRSF000676">
    <property type="entry name" value="Homoser_kin"/>
    <property type="match status" value="1"/>
</dbReference>
<comment type="similarity">
    <text evidence="2 13">Belongs to the GHMP kinase family. Homoserine kinase subfamily.</text>
</comment>
<dbReference type="GO" id="GO:0005524">
    <property type="term" value="F:ATP binding"/>
    <property type="evidence" value="ECO:0007669"/>
    <property type="project" value="UniProtKB-UniRule"/>
</dbReference>
<dbReference type="NCBIfam" id="TIGR00191">
    <property type="entry name" value="thrB"/>
    <property type="match status" value="1"/>
</dbReference>
<dbReference type="PANTHER" id="PTHR20861:SF1">
    <property type="entry name" value="HOMOSERINE KINASE"/>
    <property type="match status" value="1"/>
</dbReference>
<evidence type="ECO:0000256" key="9">
    <source>
        <dbReference type="ARBA" id="ARBA00022777"/>
    </source>
</evidence>
<dbReference type="Pfam" id="PF00288">
    <property type="entry name" value="GHMP_kinases_N"/>
    <property type="match status" value="1"/>
</dbReference>
<evidence type="ECO:0000259" key="15">
    <source>
        <dbReference type="Pfam" id="PF08544"/>
    </source>
</evidence>
<dbReference type="PANTHER" id="PTHR20861">
    <property type="entry name" value="HOMOSERINE/4-DIPHOSPHOCYTIDYL-2-C-METHYL-D-ERYTHRITOL KINASE"/>
    <property type="match status" value="1"/>
</dbReference>
<dbReference type="Gene3D" id="3.30.230.10">
    <property type="match status" value="1"/>
</dbReference>
<proteinExistence type="inferred from homology"/>
<evidence type="ECO:0000256" key="2">
    <source>
        <dbReference type="ARBA" id="ARBA00007370"/>
    </source>
</evidence>
<dbReference type="Pfam" id="PF08544">
    <property type="entry name" value="GHMP_kinases_C"/>
    <property type="match status" value="1"/>
</dbReference>
<keyword evidence="10 13" id="KW-0067">ATP-binding</keyword>
<dbReference type="RefSeq" id="WP_185980141.1">
    <property type="nucleotide sequence ID" value="NZ_CP060204.1"/>
</dbReference>
<dbReference type="AlphaFoldDB" id="A0A7G7VIY9"/>
<evidence type="ECO:0000313" key="17">
    <source>
        <dbReference type="Proteomes" id="UP000515480"/>
    </source>
</evidence>
<dbReference type="InterPro" id="IPR006204">
    <property type="entry name" value="GHMP_kinase_N_dom"/>
</dbReference>
<evidence type="ECO:0000313" key="16">
    <source>
        <dbReference type="EMBL" id="QNH54082.1"/>
    </source>
</evidence>
<comment type="catalytic activity">
    <reaction evidence="11 13">
        <text>L-homoserine + ATP = O-phospho-L-homoserine + ADP + H(+)</text>
        <dbReference type="Rhea" id="RHEA:13985"/>
        <dbReference type="ChEBI" id="CHEBI:15378"/>
        <dbReference type="ChEBI" id="CHEBI:30616"/>
        <dbReference type="ChEBI" id="CHEBI:57476"/>
        <dbReference type="ChEBI" id="CHEBI:57590"/>
        <dbReference type="ChEBI" id="CHEBI:456216"/>
        <dbReference type="EC" id="2.7.1.39"/>
    </reaction>
</comment>
<evidence type="ECO:0000256" key="1">
    <source>
        <dbReference type="ARBA" id="ARBA00005015"/>
    </source>
</evidence>
<evidence type="ECO:0000256" key="3">
    <source>
        <dbReference type="ARBA" id="ARBA00012078"/>
    </source>
</evidence>
<dbReference type="HAMAP" id="MF_00384">
    <property type="entry name" value="Homoser_kinase"/>
    <property type="match status" value="1"/>
</dbReference>
<dbReference type="KEGG" id="stim:H1B31_09510"/>